<dbReference type="PANTHER" id="PTHR14136">
    <property type="entry name" value="BTB_POZ DOMAIN-CONTAINING PROTEIN KCTD9"/>
    <property type="match status" value="1"/>
</dbReference>
<dbReference type="InterPro" id="IPR051082">
    <property type="entry name" value="Pentapeptide-BTB/POZ_domain"/>
</dbReference>
<name>A0A6M3KF84_9ZZZZ</name>
<dbReference type="SUPFAM" id="SSF141571">
    <property type="entry name" value="Pentapeptide repeat-like"/>
    <property type="match status" value="1"/>
</dbReference>
<evidence type="ECO:0000313" key="1">
    <source>
        <dbReference type="EMBL" id="QJA80579.1"/>
    </source>
</evidence>
<dbReference type="AlphaFoldDB" id="A0A6M3KF84"/>
<gene>
    <name evidence="1" type="ORF">MM415A00699_0021</name>
</gene>
<dbReference type="EMBL" id="MT142427">
    <property type="protein sequence ID" value="QJA80579.1"/>
    <property type="molecule type" value="Genomic_DNA"/>
</dbReference>
<reference evidence="1" key="1">
    <citation type="submission" date="2020-03" db="EMBL/GenBank/DDBJ databases">
        <title>The deep terrestrial virosphere.</title>
        <authorList>
            <person name="Holmfeldt K."/>
            <person name="Nilsson E."/>
            <person name="Simone D."/>
            <person name="Lopez-Fernandez M."/>
            <person name="Wu X."/>
            <person name="de Brujin I."/>
            <person name="Lundin D."/>
            <person name="Andersson A."/>
            <person name="Bertilsson S."/>
            <person name="Dopson M."/>
        </authorList>
    </citation>
    <scope>NUCLEOTIDE SEQUENCE</scope>
    <source>
        <strain evidence="1">MM415A00699</strain>
    </source>
</reference>
<dbReference type="PANTHER" id="PTHR14136:SF17">
    <property type="entry name" value="BTB_POZ DOMAIN-CONTAINING PROTEIN KCTD9"/>
    <property type="match status" value="1"/>
</dbReference>
<dbReference type="Pfam" id="PF00805">
    <property type="entry name" value="Pentapeptide"/>
    <property type="match status" value="1"/>
</dbReference>
<accession>A0A6M3KF84</accession>
<protein>
    <recommendedName>
        <fullName evidence="2">Pentapeptide repeat-containing protein</fullName>
    </recommendedName>
</protein>
<dbReference type="InterPro" id="IPR001646">
    <property type="entry name" value="5peptide_repeat"/>
</dbReference>
<sequence length="168" mass="18867">MIKIKIKHKLTGQILFSLETLETLETQTIKCVVEAAVKQGADIRWADLRRADLRWADLLGADLLGADFRGADLRGADLRGADLMGADFRGADLREDRIIQIGPIGSRKDYLIYNFKDDEIRAGCWTGTLDEFRTRVASVYPDVNYQYRTEYVAAIAMIGTLKGECYGN</sequence>
<organism evidence="1">
    <name type="scientific">viral metagenome</name>
    <dbReference type="NCBI Taxonomy" id="1070528"/>
    <lineage>
        <taxon>unclassified sequences</taxon>
        <taxon>metagenomes</taxon>
        <taxon>organismal metagenomes</taxon>
    </lineage>
</organism>
<dbReference type="Gene3D" id="2.160.20.80">
    <property type="entry name" value="E3 ubiquitin-protein ligase SopA"/>
    <property type="match status" value="1"/>
</dbReference>
<proteinExistence type="predicted"/>
<evidence type="ECO:0008006" key="2">
    <source>
        <dbReference type="Google" id="ProtNLM"/>
    </source>
</evidence>